<evidence type="ECO:0000256" key="4">
    <source>
        <dbReference type="ARBA" id="ARBA00023160"/>
    </source>
</evidence>
<dbReference type="EMBL" id="JAMQGP010000004">
    <property type="protein sequence ID" value="MCM2680163.1"/>
    <property type="molecule type" value="Genomic_DNA"/>
</dbReference>
<protein>
    <submittedName>
        <fullName evidence="5">ACP phosphodiesterase</fullName>
    </submittedName>
</protein>
<dbReference type="AlphaFoldDB" id="A0AA41W843"/>
<comment type="caution">
    <text evidence="5">The sequence shown here is derived from an EMBL/GenBank/DDBJ whole genome shotgun (WGS) entry which is preliminary data.</text>
</comment>
<dbReference type="GO" id="GO:0008770">
    <property type="term" value="F:[acyl-carrier-protein] phosphodiesterase activity"/>
    <property type="evidence" value="ECO:0007669"/>
    <property type="project" value="InterPro"/>
</dbReference>
<evidence type="ECO:0000256" key="3">
    <source>
        <dbReference type="ARBA" id="ARBA00023098"/>
    </source>
</evidence>
<keyword evidence="6" id="KW-1185">Reference proteome</keyword>
<keyword evidence="1" id="KW-0444">Lipid biosynthesis</keyword>
<evidence type="ECO:0000313" key="6">
    <source>
        <dbReference type="Proteomes" id="UP001165393"/>
    </source>
</evidence>
<accession>A0AA41W843</accession>
<keyword evidence="3" id="KW-0443">Lipid metabolism</keyword>
<keyword evidence="4" id="KW-0276">Fatty acid metabolism</keyword>
<reference evidence="5 6" key="1">
    <citation type="journal article" date="2013" name="Antonie Van Leeuwenhoek">
        <title>Echinimonas agarilytica gen. nov., sp. nov., a new gammaproteobacterium isolated from the sea urchin Strongylocentrotus intermedius.</title>
        <authorList>
            <person name="Nedashkovskaya O.I."/>
            <person name="Stenkova A.M."/>
            <person name="Zhukova N.V."/>
            <person name="Van Trappen S."/>
            <person name="Lee J.S."/>
            <person name="Kim S.B."/>
        </authorList>
    </citation>
    <scope>NUCLEOTIDE SEQUENCE [LARGE SCALE GENOMIC DNA]</scope>
    <source>
        <strain evidence="5 6">KMM 6351</strain>
    </source>
</reference>
<dbReference type="Proteomes" id="UP001165393">
    <property type="component" value="Unassembled WGS sequence"/>
</dbReference>
<dbReference type="RefSeq" id="WP_251261583.1">
    <property type="nucleotide sequence ID" value="NZ_JAMQGP010000004.1"/>
</dbReference>
<dbReference type="GO" id="GO:0006633">
    <property type="term" value="P:fatty acid biosynthetic process"/>
    <property type="evidence" value="ECO:0007669"/>
    <property type="project" value="UniProtKB-KW"/>
</dbReference>
<proteinExistence type="predicted"/>
<keyword evidence="2" id="KW-0378">Hydrolase</keyword>
<keyword evidence="4" id="KW-0275">Fatty acid biosynthesis</keyword>
<evidence type="ECO:0000313" key="5">
    <source>
        <dbReference type="EMBL" id="MCM2680163.1"/>
    </source>
</evidence>
<dbReference type="PANTHER" id="PTHR38764">
    <property type="entry name" value="ACYL CARRIER PROTEIN PHOSPHODIESTERASE"/>
    <property type="match status" value="1"/>
</dbReference>
<organism evidence="5 6">
    <name type="scientific">Echinimonas agarilytica</name>
    <dbReference type="NCBI Taxonomy" id="1215918"/>
    <lineage>
        <taxon>Bacteria</taxon>
        <taxon>Pseudomonadati</taxon>
        <taxon>Pseudomonadota</taxon>
        <taxon>Gammaproteobacteria</taxon>
        <taxon>Alteromonadales</taxon>
        <taxon>Echinimonadaceae</taxon>
        <taxon>Echinimonas</taxon>
    </lineage>
</organism>
<dbReference type="PANTHER" id="PTHR38764:SF1">
    <property type="entry name" value="ACYL CARRIER PROTEIN PHOSPHODIESTERASE"/>
    <property type="match status" value="1"/>
</dbReference>
<name>A0AA41W843_9GAMM</name>
<evidence type="ECO:0000256" key="1">
    <source>
        <dbReference type="ARBA" id="ARBA00022516"/>
    </source>
</evidence>
<gene>
    <name evidence="5" type="ORF">NAF29_10850</name>
</gene>
<dbReference type="InterPro" id="IPR007431">
    <property type="entry name" value="ACP_PD"/>
</dbReference>
<evidence type="ECO:0000256" key="2">
    <source>
        <dbReference type="ARBA" id="ARBA00022801"/>
    </source>
</evidence>
<sequence>MNFLAHFHIADQTRTSFTGALLGDFVRGSEFSSIDASIVEGIRIHRKVDQLSANLPNLVSIRVDYQQGQRRYLGIVTDMLMDHIIAARWPQFDPRSLNEFSQMAYKNLLTGFEQWPKYGQVRARMIQYDWLCQYQSEERILKALEQISQRLKRPVNLRAIGESVLRHHSNELHRACFDDYRVLIQTLVHGHSLQAQKRAT</sequence>
<dbReference type="Pfam" id="PF04336">
    <property type="entry name" value="ACP_PD"/>
    <property type="match status" value="1"/>
</dbReference>